<dbReference type="GO" id="GO:0043164">
    <property type="term" value="P:Gram-negative-bacterium-type cell wall biogenesis"/>
    <property type="evidence" value="ECO:0007669"/>
    <property type="project" value="TreeGrafter"/>
</dbReference>
<protein>
    <submittedName>
        <fullName evidence="2">YdcF family protein</fullName>
    </submittedName>
</protein>
<evidence type="ECO:0000259" key="1">
    <source>
        <dbReference type="Pfam" id="PF02698"/>
    </source>
</evidence>
<proteinExistence type="predicted"/>
<dbReference type="PANTHER" id="PTHR30336:SF4">
    <property type="entry name" value="ENVELOPE BIOGENESIS FACTOR ELYC"/>
    <property type="match status" value="1"/>
</dbReference>
<dbReference type="InterPro" id="IPR003848">
    <property type="entry name" value="DUF218"/>
</dbReference>
<dbReference type="Gene3D" id="3.40.50.620">
    <property type="entry name" value="HUPs"/>
    <property type="match status" value="1"/>
</dbReference>
<dbReference type="CDD" id="cd06259">
    <property type="entry name" value="YdcF-like"/>
    <property type="match status" value="1"/>
</dbReference>
<sequence length="256" mass="28668">MKTKLIKIILICIAIAGIIDTIILAIRSGNVDTGILSPSIGGVFIIFLLLFIRTEHYKKKLKLYNKIGKVLLGLFIVWFISFAALTIVILTSAVSQSDEKVDSVIVLGAGLKGDKPTLVLQERLNYTIEYLNKNTDAIAVVSGGQGIGEIITEAEGMKRYLIAHGISENRIIKEEKSTSTYENMIFSKKVYEETTGKELDKVMIITNDFHMFRSKHLAKRVGLEPYGISSGTPWYIYPNVLLREYLAVIKSFIFDR</sequence>
<feature type="domain" description="DUF218" evidence="1">
    <location>
        <begin position="102"/>
        <end position="246"/>
    </location>
</feature>
<dbReference type="EMBL" id="CP061336">
    <property type="protein sequence ID" value="QNU67751.1"/>
    <property type="molecule type" value="Genomic_DNA"/>
</dbReference>
<reference evidence="2 3" key="1">
    <citation type="submission" date="2020-09" db="EMBL/GenBank/DDBJ databases">
        <title>Characterization and genome sequencing of Ruminiclostridium sp. nov. MA18.</title>
        <authorList>
            <person name="Rettenmaier R."/>
            <person name="Kowollik M.-L."/>
            <person name="Liebl W."/>
            <person name="Zverlov V."/>
        </authorList>
    </citation>
    <scope>NUCLEOTIDE SEQUENCE [LARGE SCALE GENOMIC DNA]</scope>
    <source>
        <strain evidence="2 3">MA18</strain>
    </source>
</reference>
<dbReference type="KEGG" id="rher:EHE19_004615"/>
<name>A0A4U7JGW4_9FIRM</name>
<dbReference type="InterPro" id="IPR051599">
    <property type="entry name" value="Cell_Envelope_Assoc"/>
</dbReference>
<evidence type="ECO:0000313" key="2">
    <source>
        <dbReference type="EMBL" id="QNU67751.1"/>
    </source>
</evidence>
<dbReference type="OrthoDB" id="9782395at2"/>
<dbReference type="Proteomes" id="UP000306409">
    <property type="component" value="Chromosome"/>
</dbReference>
<accession>A0A4U7JGW4</accession>
<dbReference type="GO" id="GO:0000270">
    <property type="term" value="P:peptidoglycan metabolic process"/>
    <property type="evidence" value="ECO:0007669"/>
    <property type="project" value="TreeGrafter"/>
</dbReference>
<organism evidence="2 3">
    <name type="scientific">Ruminiclostridium herbifermentans</name>
    <dbReference type="NCBI Taxonomy" id="2488810"/>
    <lineage>
        <taxon>Bacteria</taxon>
        <taxon>Bacillati</taxon>
        <taxon>Bacillota</taxon>
        <taxon>Clostridia</taxon>
        <taxon>Eubacteriales</taxon>
        <taxon>Oscillospiraceae</taxon>
        <taxon>Ruminiclostridium</taxon>
    </lineage>
</organism>
<dbReference type="AlphaFoldDB" id="A0A4U7JGW4"/>
<dbReference type="PANTHER" id="PTHR30336">
    <property type="entry name" value="INNER MEMBRANE PROTEIN, PROBABLE PERMEASE"/>
    <property type="match status" value="1"/>
</dbReference>
<dbReference type="Pfam" id="PF02698">
    <property type="entry name" value="DUF218"/>
    <property type="match status" value="1"/>
</dbReference>
<dbReference type="RefSeq" id="WP_137698173.1">
    <property type="nucleotide sequence ID" value="NZ_CP061336.1"/>
</dbReference>
<evidence type="ECO:0000313" key="3">
    <source>
        <dbReference type="Proteomes" id="UP000306409"/>
    </source>
</evidence>
<dbReference type="InterPro" id="IPR014729">
    <property type="entry name" value="Rossmann-like_a/b/a_fold"/>
</dbReference>
<gene>
    <name evidence="2" type="ORF">EHE19_004615</name>
</gene>
<keyword evidence="3" id="KW-1185">Reference proteome</keyword>
<dbReference type="GO" id="GO:0005886">
    <property type="term" value="C:plasma membrane"/>
    <property type="evidence" value="ECO:0007669"/>
    <property type="project" value="TreeGrafter"/>
</dbReference>